<feature type="compositionally biased region" description="Pro residues" evidence="1">
    <location>
        <begin position="972"/>
        <end position="982"/>
    </location>
</feature>
<dbReference type="Pfam" id="PF17820">
    <property type="entry name" value="PDZ_6"/>
    <property type="match status" value="1"/>
</dbReference>
<evidence type="ECO:0000256" key="1">
    <source>
        <dbReference type="SAM" id="MobiDB-lite"/>
    </source>
</evidence>
<dbReference type="InterPro" id="IPR051425">
    <property type="entry name" value="Formin_Homology"/>
</dbReference>
<reference evidence="3" key="1">
    <citation type="submission" date="2021-01" db="EMBL/GenBank/DDBJ databases">
        <authorList>
            <person name="Zahm M."/>
            <person name="Roques C."/>
            <person name="Cabau C."/>
            <person name="Klopp C."/>
            <person name="Donnadieu C."/>
            <person name="Jouanno E."/>
            <person name="Lampietro C."/>
            <person name="Louis A."/>
            <person name="Herpin A."/>
            <person name="Echchiki A."/>
            <person name="Berthelot C."/>
            <person name="Parey E."/>
            <person name="Roest-Crollius H."/>
            <person name="Braasch I."/>
            <person name="Postlethwait J."/>
            <person name="Bobe J."/>
            <person name="Montfort J."/>
            <person name="Bouchez O."/>
            <person name="Begum T."/>
            <person name="Mejri S."/>
            <person name="Adams A."/>
            <person name="Chen W.-J."/>
            <person name="Guiguen Y."/>
        </authorList>
    </citation>
    <scope>NUCLEOTIDE SEQUENCE</scope>
    <source>
        <tissue evidence="3">Blood</tissue>
    </source>
</reference>
<dbReference type="CDD" id="cd06743">
    <property type="entry name" value="PDZ1_L-delphilin-like"/>
    <property type="match status" value="1"/>
</dbReference>
<feature type="domain" description="PDZ" evidence="2">
    <location>
        <begin position="113"/>
        <end position="177"/>
    </location>
</feature>
<feature type="compositionally biased region" description="Pro residues" evidence="1">
    <location>
        <begin position="814"/>
        <end position="828"/>
    </location>
</feature>
<feature type="region of interest" description="Disordered" evidence="1">
    <location>
        <begin position="234"/>
        <end position="310"/>
    </location>
</feature>
<dbReference type="OrthoDB" id="8955860at2759"/>
<dbReference type="CDD" id="cd00136">
    <property type="entry name" value="PDZ_canonical"/>
    <property type="match status" value="1"/>
</dbReference>
<dbReference type="Pfam" id="PF00595">
    <property type="entry name" value="PDZ"/>
    <property type="match status" value="2"/>
</dbReference>
<feature type="region of interest" description="Disordered" evidence="1">
    <location>
        <begin position="729"/>
        <end position="849"/>
    </location>
</feature>
<feature type="region of interest" description="Disordered" evidence="1">
    <location>
        <begin position="866"/>
        <end position="1038"/>
    </location>
</feature>
<keyword evidence="4" id="KW-1185">Reference proteome</keyword>
<feature type="region of interest" description="Disordered" evidence="1">
    <location>
        <begin position="185"/>
        <end position="222"/>
    </location>
</feature>
<dbReference type="SMART" id="SM00228">
    <property type="entry name" value="PDZ"/>
    <property type="match status" value="3"/>
</dbReference>
<feature type="compositionally biased region" description="Polar residues" evidence="1">
    <location>
        <begin position="14"/>
        <end position="23"/>
    </location>
</feature>
<feature type="domain" description="PDZ" evidence="2">
    <location>
        <begin position="469"/>
        <end position="546"/>
    </location>
</feature>
<feature type="compositionally biased region" description="Pro residues" evidence="1">
    <location>
        <begin position="995"/>
        <end position="1005"/>
    </location>
</feature>
<feature type="compositionally biased region" description="Pro residues" evidence="1">
    <location>
        <begin position="926"/>
        <end position="956"/>
    </location>
</feature>
<feature type="region of interest" description="Disordered" evidence="1">
    <location>
        <begin position="405"/>
        <end position="447"/>
    </location>
</feature>
<dbReference type="SUPFAM" id="SSF50156">
    <property type="entry name" value="PDZ domain-like"/>
    <property type="match status" value="3"/>
</dbReference>
<feature type="compositionally biased region" description="Gly residues" evidence="1">
    <location>
        <begin position="266"/>
        <end position="275"/>
    </location>
</feature>
<dbReference type="Proteomes" id="UP000829720">
    <property type="component" value="Unassembled WGS sequence"/>
</dbReference>
<evidence type="ECO:0000313" key="3">
    <source>
        <dbReference type="EMBL" id="KAI1883936.1"/>
    </source>
</evidence>
<evidence type="ECO:0000259" key="2">
    <source>
        <dbReference type="PROSITE" id="PS50106"/>
    </source>
</evidence>
<feature type="compositionally biased region" description="Low complexity" evidence="1">
    <location>
        <begin position="203"/>
        <end position="220"/>
    </location>
</feature>
<feature type="region of interest" description="Disordered" evidence="1">
    <location>
        <begin position="672"/>
        <end position="702"/>
    </location>
</feature>
<gene>
    <name evidence="3" type="ORF">AGOR_G00221210</name>
</gene>
<accession>A0A8T3CH94</accession>
<dbReference type="PANTHER" id="PTHR45725:SF3">
    <property type="entry name" value="DELPHILIN"/>
    <property type="match status" value="1"/>
</dbReference>
<feature type="compositionally biased region" description="Acidic residues" evidence="1">
    <location>
        <begin position="876"/>
        <end position="890"/>
    </location>
</feature>
<name>A0A8T3CH94_9TELE</name>
<sequence length="1038" mass="111207">MRRFLKSQKGRFSLRQSKSGTRSASKDFVLTMPASNQGWPEDFGFRLGGNGPSYILSVEEGSSAHMAGLQAGDQVLEIEGQDVSSLSPQALVALAQKQKNVPPSIGVVSRIQQLDITPGPDGRFGFTIVGDCPLLVEDCLANSPAGRCGLRAGDFVMEVNGIPVKQHETAAAMIKATQGRTLRLGVLGQGRRTKRSGGSLKEPSGLQGGLQTSLQGSLPSNLQGIQQGTLQSFQQRGPHGAQQGGLQGGQQSGLPGFHQSILQGSQPGGPQGGQQSGLPGFQQGDLQGGQPMSLQGAPPPGLQSGDSVRQDRKNKALEFNMKIEQVLGSEPEVKEKLFAALKQYAAERKVDILASALPGILTNEEHQQLIDNIRIFIPRKHRQRFDEVVSQSLVGRLRRGKSLSELGQNRLRRSRSEDHPERLLVSTRASSVPRTAGEDRTAPPTRGLRKTTSLIAGHAATAAASSCRTVRVYKGNKSFGFTLRGHAPVWIDSVIPGSPADKAGLKPGDRILFLNGLDMRTCSHEKVVSMLQGSGAMPTLLVEDGTVGVGFPLAGAEPVGGRGSPPPHSPAMTSLQWVAEILPPSIRVQGLTFSQQLEHLLTNSERYAICKALQAFFQHRNVDTLIVDVFPLLDTPAKQVIWQFIYQLLTYEEQERCQSKISRFLGYKNAAAAEPEPAPEPHRRSSSMRVTGTTYRSSVKGRSSDDCIIGTHLGMGIHQEPVEVGLGMRLTPGERQSGDGTSLPETPNLTNVAPAPAPENLLDPEDLMHSIPIHSDTGSHIPGPPMPWEEPLSGPQCQCYPSGGEPNPYISLDSPPPSPPPLDYPPSPSSRRSKKLHTFSRPPPAHDTDTFLDVLSEQLGLSEHVTSVDDFLSPENDYEEMSFQDEDEEAVFLSHDLSSPSECHSSSGGGGGDASSLTYSSSSEHIPPPPQTPPPPPPVQFNDPPMPLSPSPPPEPCSRINMASFHRRHPHPVPPPPPPPRSSVPHRQSLHKPRPPGSPCPPVTPSTPLAGARLPWTSSPGAATPSTPPWGPAASCFA</sequence>
<feature type="compositionally biased region" description="Gly residues" evidence="1">
    <location>
        <begin position="242"/>
        <end position="251"/>
    </location>
</feature>
<dbReference type="CDD" id="cd07355">
    <property type="entry name" value="HN_L-delphilin-R2_like"/>
    <property type="match status" value="1"/>
</dbReference>
<evidence type="ECO:0000313" key="4">
    <source>
        <dbReference type="Proteomes" id="UP000829720"/>
    </source>
</evidence>
<dbReference type="EMBL" id="JAERUA010000022">
    <property type="protein sequence ID" value="KAI1883936.1"/>
    <property type="molecule type" value="Genomic_DNA"/>
</dbReference>
<dbReference type="CDD" id="cd07354">
    <property type="entry name" value="HN_L-delphilin-R1_like"/>
    <property type="match status" value="1"/>
</dbReference>
<proteinExistence type="predicted"/>
<dbReference type="Gene3D" id="1.20.1160.20">
    <property type="match status" value="2"/>
</dbReference>
<dbReference type="InterPro" id="IPR036034">
    <property type="entry name" value="PDZ_sf"/>
</dbReference>
<feature type="compositionally biased region" description="Low complexity" evidence="1">
    <location>
        <begin position="1015"/>
        <end position="1025"/>
    </location>
</feature>
<dbReference type="PANTHER" id="PTHR45725">
    <property type="entry name" value="FORMIN HOMOLOGY 2 FAMILY MEMBER"/>
    <property type="match status" value="1"/>
</dbReference>
<feature type="compositionally biased region" description="Low complexity" evidence="1">
    <location>
        <begin position="252"/>
        <end position="265"/>
    </location>
</feature>
<dbReference type="PROSITE" id="PS50106">
    <property type="entry name" value="PDZ"/>
    <property type="match status" value="3"/>
</dbReference>
<feature type="region of interest" description="Disordered" evidence="1">
    <location>
        <begin position="1"/>
        <end position="25"/>
    </location>
</feature>
<dbReference type="InterPro" id="IPR001478">
    <property type="entry name" value="PDZ"/>
</dbReference>
<feature type="domain" description="PDZ" evidence="2">
    <location>
        <begin position="29"/>
        <end position="97"/>
    </location>
</feature>
<comment type="caution">
    <text evidence="3">The sequence shown here is derived from an EMBL/GenBank/DDBJ whole genome shotgun (WGS) entry which is preliminary data.</text>
</comment>
<dbReference type="InterPro" id="IPR041489">
    <property type="entry name" value="PDZ_6"/>
</dbReference>
<dbReference type="AlphaFoldDB" id="A0A8T3CH94"/>
<feature type="compositionally biased region" description="Polar residues" evidence="1">
    <location>
        <begin position="687"/>
        <end position="701"/>
    </location>
</feature>
<feature type="compositionally biased region" description="Polar residues" evidence="1">
    <location>
        <begin position="738"/>
        <end position="751"/>
    </location>
</feature>
<protein>
    <recommendedName>
        <fullName evidence="2">PDZ domain-containing protein</fullName>
    </recommendedName>
</protein>
<dbReference type="Gene3D" id="2.30.42.10">
    <property type="match status" value="3"/>
</dbReference>
<organism evidence="3 4">
    <name type="scientific">Albula goreensis</name>
    <dbReference type="NCBI Taxonomy" id="1534307"/>
    <lineage>
        <taxon>Eukaryota</taxon>
        <taxon>Metazoa</taxon>
        <taxon>Chordata</taxon>
        <taxon>Craniata</taxon>
        <taxon>Vertebrata</taxon>
        <taxon>Euteleostomi</taxon>
        <taxon>Actinopterygii</taxon>
        <taxon>Neopterygii</taxon>
        <taxon>Teleostei</taxon>
        <taxon>Albuliformes</taxon>
        <taxon>Albulidae</taxon>
        <taxon>Albula</taxon>
    </lineage>
</organism>
<dbReference type="CDD" id="cd06744">
    <property type="entry name" value="PDZ2_L-delphilin-like"/>
    <property type="match status" value="1"/>
</dbReference>